<organism evidence="4 5">
    <name type="scientific">Arthrobacter halodurans</name>
    <dbReference type="NCBI Taxonomy" id="516699"/>
    <lineage>
        <taxon>Bacteria</taxon>
        <taxon>Bacillati</taxon>
        <taxon>Actinomycetota</taxon>
        <taxon>Actinomycetes</taxon>
        <taxon>Micrococcales</taxon>
        <taxon>Micrococcaceae</taxon>
        <taxon>Arthrobacter</taxon>
    </lineage>
</organism>
<dbReference type="Pfam" id="PF20059">
    <property type="entry name" value="DUF6458"/>
    <property type="match status" value="1"/>
</dbReference>
<dbReference type="InterPro" id="IPR045597">
    <property type="entry name" value="DUF6458"/>
</dbReference>
<keyword evidence="2" id="KW-0812">Transmembrane</keyword>
<evidence type="ECO:0000259" key="3">
    <source>
        <dbReference type="Pfam" id="PF20059"/>
    </source>
</evidence>
<reference evidence="4 5" key="1">
    <citation type="submission" date="2024-09" db="EMBL/GenBank/DDBJ databases">
        <authorList>
            <person name="Salinas-Garcia M.A."/>
            <person name="Prieme A."/>
        </authorList>
    </citation>
    <scope>NUCLEOTIDE SEQUENCE [LARGE SCALE GENOMIC DNA]</scope>
    <source>
        <strain evidence="4 5">DSM 21081</strain>
    </source>
</reference>
<gene>
    <name evidence="4" type="ORF">ACETWP_15460</name>
</gene>
<protein>
    <submittedName>
        <fullName evidence="4">DUF6458 family protein</fullName>
    </submittedName>
</protein>
<name>A0ABV4UUN5_9MICC</name>
<evidence type="ECO:0000256" key="1">
    <source>
        <dbReference type="SAM" id="MobiDB-lite"/>
    </source>
</evidence>
<evidence type="ECO:0000256" key="2">
    <source>
        <dbReference type="SAM" id="Phobius"/>
    </source>
</evidence>
<evidence type="ECO:0000313" key="5">
    <source>
        <dbReference type="Proteomes" id="UP001575652"/>
    </source>
</evidence>
<keyword evidence="2" id="KW-1133">Transmembrane helix</keyword>
<proteinExistence type="predicted"/>
<keyword evidence="5" id="KW-1185">Reference proteome</keyword>
<dbReference type="Proteomes" id="UP001575652">
    <property type="component" value="Unassembled WGS sequence"/>
</dbReference>
<evidence type="ECO:0000313" key="4">
    <source>
        <dbReference type="EMBL" id="MFB0835987.1"/>
    </source>
</evidence>
<sequence length="83" mass="8771">MRIGLSIFLLALGAILAFAVRDAVPGVSLTMVGYILMGAGVLTLIISLVVGMPRSSRRVSESRSVVDPGTGEQVTRNETRDVL</sequence>
<accession>A0ABV4UUN5</accession>
<dbReference type="EMBL" id="JBHDLJ010000016">
    <property type="protein sequence ID" value="MFB0835987.1"/>
    <property type="molecule type" value="Genomic_DNA"/>
</dbReference>
<comment type="caution">
    <text evidence="4">The sequence shown here is derived from an EMBL/GenBank/DDBJ whole genome shotgun (WGS) entry which is preliminary data.</text>
</comment>
<dbReference type="RefSeq" id="WP_373973164.1">
    <property type="nucleotide sequence ID" value="NZ_JBHDLJ010000016.1"/>
</dbReference>
<keyword evidence="2" id="KW-0472">Membrane</keyword>
<feature type="domain" description="DUF6458" evidence="3">
    <location>
        <begin position="1"/>
        <end position="67"/>
    </location>
</feature>
<feature type="transmembrane region" description="Helical" evidence="2">
    <location>
        <begin position="31"/>
        <end position="50"/>
    </location>
</feature>
<feature type="region of interest" description="Disordered" evidence="1">
    <location>
        <begin position="58"/>
        <end position="83"/>
    </location>
</feature>